<dbReference type="AlphaFoldDB" id="A0A9X1TXY9"/>
<evidence type="ECO:0000313" key="2">
    <source>
        <dbReference type="EMBL" id="MCF2514583.1"/>
    </source>
</evidence>
<reference evidence="2" key="1">
    <citation type="submission" date="2022-01" db="EMBL/GenBank/DDBJ databases">
        <authorList>
            <person name="Jo J.-H."/>
            <person name="Im W.-T."/>
        </authorList>
    </citation>
    <scope>NUCLEOTIDE SEQUENCE</scope>
    <source>
        <strain evidence="2">G124</strain>
    </source>
</reference>
<evidence type="ECO:0000256" key="1">
    <source>
        <dbReference type="SAM" id="MobiDB-lite"/>
    </source>
</evidence>
<accession>A0A9X1TXY9</accession>
<dbReference type="EMBL" id="JAKFGM010000001">
    <property type="protein sequence ID" value="MCF2514583.1"/>
    <property type="molecule type" value="Genomic_DNA"/>
</dbReference>
<comment type="caution">
    <text evidence="2">The sequence shown here is derived from an EMBL/GenBank/DDBJ whole genome shotgun (WGS) entry which is preliminary data.</text>
</comment>
<sequence>MTATAHGVGDVPPLPSAQRLVSGESQRPISPCHLKVLRESTALHLQWTRRSHRGWSWVDSAGDADDPFAELYRLTIAGPAGQVLVECATSTASVSLSELPAVPGQMVTLSVATVGPMAPSHVAFATFMI</sequence>
<protein>
    <submittedName>
        <fullName evidence="2">Uncharacterized protein</fullName>
    </submittedName>
</protein>
<feature type="region of interest" description="Disordered" evidence="1">
    <location>
        <begin position="1"/>
        <end position="22"/>
    </location>
</feature>
<keyword evidence="3" id="KW-1185">Reference proteome</keyword>
<organism evidence="2 3">
    <name type="scientific">Sphingomonas cremea</name>
    <dbReference type="NCBI Taxonomy" id="2904799"/>
    <lineage>
        <taxon>Bacteria</taxon>
        <taxon>Pseudomonadati</taxon>
        <taxon>Pseudomonadota</taxon>
        <taxon>Alphaproteobacteria</taxon>
        <taxon>Sphingomonadales</taxon>
        <taxon>Sphingomonadaceae</taxon>
        <taxon>Sphingomonas</taxon>
    </lineage>
</organism>
<name>A0A9X1TXY9_9SPHN</name>
<evidence type="ECO:0000313" key="3">
    <source>
        <dbReference type="Proteomes" id="UP001139410"/>
    </source>
</evidence>
<proteinExistence type="predicted"/>
<dbReference type="RefSeq" id="WP_235067040.1">
    <property type="nucleotide sequence ID" value="NZ_JAKFGM010000001.1"/>
</dbReference>
<dbReference type="Proteomes" id="UP001139410">
    <property type="component" value="Unassembled WGS sequence"/>
</dbReference>
<gene>
    <name evidence="2" type="ORF">LVY65_05825</name>
</gene>